<dbReference type="GO" id="GO:0008483">
    <property type="term" value="F:transaminase activity"/>
    <property type="evidence" value="ECO:0007669"/>
    <property type="project" value="UniProtKB-KW"/>
</dbReference>
<dbReference type="CDD" id="cd00609">
    <property type="entry name" value="AAT_like"/>
    <property type="match status" value="1"/>
</dbReference>
<proteinExistence type="predicted"/>
<comment type="caution">
    <text evidence="2">The sequence shown here is derived from an EMBL/GenBank/DDBJ whole genome shotgun (WGS) entry which is preliminary data.</text>
</comment>
<dbReference type="InterPro" id="IPR015424">
    <property type="entry name" value="PyrdxlP-dep_Trfase"/>
</dbReference>
<organism evidence="2 3">
    <name type="scientific">Haloprofundus marisrubri</name>
    <dbReference type="NCBI Taxonomy" id="1514971"/>
    <lineage>
        <taxon>Archaea</taxon>
        <taxon>Methanobacteriati</taxon>
        <taxon>Methanobacteriota</taxon>
        <taxon>Stenosarchaea group</taxon>
        <taxon>Halobacteria</taxon>
        <taxon>Halobacteriales</taxon>
        <taxon>Haloferacaceae</taxon>
        <taxon>Haloprofundus</taxon>
    </lineage>
</organism>
<dbReference type="InterPro" id="IPR015422">
    <property type="entry name" value="PyrdxlP-dep_Trfase_small"/>
</dbReference>
<dbReference type="SUPFAM" id="SSF53383">
    <property type="entry name" value="PLP-dependent transferases"/>
    <property type="match status" value="1"/>
</dbReference>
<feature type="domain" description="Aminotransferase class I/classII large" evidence="1">
    <location>
        <begin position="52"/>
        <end position="369"/>
    </location>
</feature>
<dbReference type="EMBL" id="LOPU01000011">
    <property type="protein sequence ID" value="KTG11223.1"/>
    <property type="molecule type" value="Genomic_DNA"/>
</dbReference>
<dbReference type="PANTHER" id="PTHR43510">
    <property type="entry name" value="AMINOTRANSFERASE FUNCTION, HYPOTHETICAL (EUROFUNG)"/>
    <property type="match status" value="1"/>
</dbReference>
<keyword evidence="2" id="KW-0032">Aminotransferase</keyword>
<dbReference type="PANTHER" id="PTHR43510:SF1">
    <property type="entry name" value="AMINOTRANSFERASE FUNCTION, HYPOTHETICAL (EUROFUNG)"/>
    <property type="match status" value="1"/>
</dbReference>
<dbReference type="STRING" id="1514971.AUR64_04660"/>
<dbReference type="Gene3D" id="3.40.640.10">
    <property type="entry name" value="Type I PLP-dependent aspartate aminotransferase-like (Major domain)"/>
    <property type="match status" value="1"/>
</dbReference>
<dbReference type="Gene3D" id="3.90.1150.10">
    <property type="entry name" value="Aspartate Aminotransferase, domain 1"/>
    <property type="match status" value="1"/>
</dbReference>
<keyword evidence="2" id="KW-0808">Transferase</keyword>
<gene>
    <name evidence="2" type="ORF">AUR64_04660</name>
</gene>
<dbReference type="Pfam" id="PF00155">
    <property type="entry name" value="Aminotran_1_2"/>
    <property type="match status" value="1"/>
</dbReference>
<dbReference type="InterPro" id="IPR015421">
    <property type="entry name" value="PyrdxlP-dep_Trfase_major"/>
</dbReference>
<dbReference type="AlphaFoldDB" id="A0A0W1RDM3"/>
<name>A0A0W1RDM3_9EURY</name>
<reference evidence="2 3" key="1">
    <citation type="submission" date="2015-12" db="EMBL/GenBank/DDBJ databases">
        <title>Haloprofundus marisrubri gen. nov., sp. nov., an extremely halophilic archaeon isolated from the Discovery deep brine-seawater interface in the Red Sea.</title>
        <authorList>
            <person name="Zhang G."/>
            <person name="Stingl U."/>
            <person name="Rashid M."/>
        </authorList>
    </citation>
    <scope>NUCLEOTIDE SEQUENCE [LARGE SCALE GENOMIC DNA]</scope>
    <source>
        <strain evidence="2 3">SB9</strain>
    </source>
</reference>
<evidence type="ECO:0000313" key="3">
    <source>
        <dbReference type="Proteomes" id="UP000054387"/>
    </source>
</evidence>
<keyword evidence="3" id="KW-1185">Reference proteome</keyword>
<dbReference type="GO" id="GO:0030170">
    <property type="term" value="F:pyridoxal phosphate binding"/>
    <property type="evidence" value="ECO:0007669"/>
    <property type="project" value="InterPro"/>
</dbReference>
<sequence length="377" mass="39730">MFPPMPYLDWIVGRPAAATFDLGSSDLRRTASSPPSETVPAVLDGIDDPPAETTLETQIATRYGVSEDRVLVTAGATHANLVAVATALGLASDGPNTAESPEVLVERPGYQPLVRTPRAFGARVSRFARPASEEYRLVPERVSAAFDDELALVTVTNRHNPSGRLAPRETLAELAENVADAGAYLLVDEVYAPFVSAEDGQETGPNDGPRPFGGVTAAGLPNTVVTGSLTKFYGLGGLKIGWLVGPTEFVARARQALLHVPAVASPSRALARRALHNEATLTEHARAMLARNHDRLATFVAERSDLSGEVHDGSSYAFVSHDAADGDVVSAAAWDAGILVVPGRFFDDTASFRLSLGRAPEEVGAGLDAFGAVLDEL</sequence>
<evidence type="ECO:0000259" key="1">
    <source>
        <dbReference type="Pfam" id="PF00155"/>
    </source>
</evidence>
<evidence type="ECO:0000313" key="2">
    <source>
        <dbReference type="EMBL" id="KTG11223.1"/>
    </source>
</evidence>
<dbReference type="Proteomes" id="UP000054387">
    <property type="component" value="Unassembled WGS sequence"/>
</dbReference>
<protein>
    <submittedName>
        <fullName evidence="2">Aminotransferase class I/II</fullName>
    </submittedName>
</protein>
<dbReference type="OrthoDB" id="33635at2157"/>
<dbReference type="RefSeq" id="WP_058580285.1">
    <property type="nucleotide sequence ID" value="NZ_LOPU01000011.1"/>
</dbReference>
<accession>A0A0W1RDM3</accession>
<dbReference type="InterPro" id="IPR004839">
    <property type="entry name" value="Aminotransferase_I/II_large"/>
</dbReference>